<dbReference type="GO" id="GO:0017147">
    <property type="term" value="F:Wnt-protein binding"/>
    <property type="evidence" value="ECO:0007669"/>
    <property type="project" value="TreeGrafter"/>
</dbReference>
<dbReference type="SMART" id="SM00063">
    <property type="entry name" value="FRI"/>
    <property type="match status" value="7"/>
</dbReference>
<gene>
    <name evidence="6" type="ORF">MNOR_LOCUS36080</name>
</gene>
<feature type="disulfide bond" evidence="3">
    <location>
        <begin position="510"/>
        <end position="534"/>
    </location>
</feature>
<keyword evidence="4" id="KW-0732">Signal</keyword>
<feature type="disulfide bond" evidence="3">
    <location>
        <begin position="443"/>
        <end position="489"/>
    </location>
</feature>
<comment type="caution">
    <text evidence="6">The sequence shown here is derived from an EMBL/GenBank/DDBJ whole genome shotgun (WGS) entry which is preliminary data.</text>
</comment>
<feature type="domain" description="FZ" evidence="5">
    <location>
        <begin position="303"/>
        <end position="438"/>
    </location>
</feature>
<feature type="disulfide bond" evidence="3">
    <location>
        <begin position="181"/>
        <end position="242"/>
    </location>
</feature>
<keyword evidence="1" id="KW-0217">Developmental protein</keyword>
<evidence type="ECO:0000256" key="2">
    <source>
        <dbReference type="ARBA" id="ARBA00023157"/>
    </source>
</evidence>
<evidence type="ECO:0000256" key="3">
    <source>
        <dbReference type="PROSITE-ProRule" id="PRU00090"/>
    </source>
</evidence>
<dbReference type="InterPro" id="IPR015526">
    <property type="entry name" value="Frizzled/SFRP"/>
</dbReference>
<feature type="non-terminal residue" evidence="6">
    <location>
        <position position="928"/>
    </location>
</feature>
<evidence type="ECO:0000256" key="1">
    <source>
        <dbReference type="ARBA" id="ARBA00022473"/>
    </source>
</evidence>
<proteinExistence type="predicted"/>
<name>A0AAV2SD20_MEGNR</name>
<feature type="domain" description="FZ" evidence="5">
    <location>
        <begin position="557"/>
        <end position="692"/>
    </location>
</feature>
<dbReference type="InterPro" id="IPR020067">
    <property type="entry name" value="Frizzled_dom"/>
</dbReference>
<keyword evidence="7" id="KW-1185">Reference proteome</keyword>
<feature type="disulfide bond" evidence="3">
    <location>
        <begin position="813"/>
        <end position="874"/>
    </location>
</feature>
<feature type="domain" description="FZ" evidence="5">
    <location>
        <begin position="684"/>
        <end position="816"/>
    </location>
</feature>
<dbReference type="GO" id="GO:0042813">
    <property type="term" value="F:Wnt receptor activity"/>
    <property type="evidence" value="ECO:0007669"/>
    <property type="project" value="TreeGrafter"/>
</dbReference>
<feature type="disulfide bond" evidence="3">
    <location>
        <begin position="189"/>
        <end position="235"/>
    </location>
</feature>
<evidence type="ECO:0000313" key="7">
    <source>
        <dbReference type="Proteomes" id="UP001497623"/>
    </source>
</evidence>
<feature type="disulfide bond" evidence="3">
    <location>
        <begin position="118"/>
        <end position="142"/>
    </location>
</feature>
<dbReference type="AlphaFoldDB" id="A0AAV2SD20"/>
<feature type="disulfide bond" evidence="3">
    <location>
        <begin position="43"/>
        <end position="104"/>
    </location>
</feature>
<feature type="disulfide bond" evidence="3">
    <location>
        <begin position="764"/>
        <end position="788"/>
    </location>
</feature>
<evidence type="ECO:0000313" key="6">
    <source>
        <dbReference type="EMBL" id="CAL4186659.1"/>
    </source>
</evidence>
<dbReference type="Gene3D" id="1.10.2000.10">
    <property type="entry name" value="Frizzled cysteine-rich domain"/>
    <property type="match status" value="7"/>
</dbReference>
<feature type="disulfide bond" evidence="3">
    <location>
        <begin position="383"/>
        <end position="407"/>
    </location>
</feature>
<feature type="disulfide bond" evidence="3">
    <location>
        <begin position="316"/>
        <end position="362"/>
    </location>
</feature>
<evidence type="ECO:0000259" key="5">
    <source>
        <dbReference type="PROSITE" id="PS50038"/>
    </source>
</evidence>
<dbReference type="EMBL" id="CAXKWB010063475">
    <property type="protein sequence ID" value="CAL4186659.1"/>
    <property type="molecule type" value="Genomic_DNA"/>
</dbReference>
<dbReference type="InterPro" id="IPR036790">
    <property type="entry name" value="Frizzled_dom_sf"/>
</dbReference>
<feature type="domain" description="FZ" evidence="5">
    <location>
        <begin position="430"/>
        <end position="565"/>
    </location>
</feature>
<dbReference type="Proteomes" id="UP001497623">
    <property type="component" value="Unassembled WGS sequence"/>
</dbReference>
<feature type="disulfide bond" evidence="3">
    <location>
        <begin position="697"/>
        <end position="743"/>
    </location>
</feature>
<dbReference type="SUPFAM" id="SSF63501">
    <property type="entry name" value="Frizzled cysteine-rich domain"/>
    <property type="match status" value="7"/>
</dbReference>
<feature type="disulfide bond" evidence="3">
    <location>
        <begin position="570"/>
        <end position="616"/>
    </location>
</feature>
<feature type="domain" description="FZ" evidence="5">
    <location>
        <begin position="808"/>
        <end position="924"/>
    </location>
</feature>
<feature type="domain" description="FZ" evidence="5">
    <location>
        <begin position="38"/>
        <end position="156"/>
    </location>
</feature>
<feature type="disulfide bond" evidence="3">
    <location>
        <begin position="51"/>
        <end position="97"/>
    </location>
</feature>
<protein>
    <recommendedName>
        <fullName evidence="5">FZ domain-containing protein</fullName>
    </recommendedName>
</protein>
<comment type="caution">
    <text evidence="3">Lacks conserved residue(s) required for the propagation of feature annotation.</text>
</comment>
<dbReference type="PROSITE" id="PS50038">
    <property type="entry name" value="FZ"/>
    <property type="match status" value="7"/>
</dbReference>
<dbReference type="PANTHER" id="PTHR11309:SF126">
    <property type="entry name" value="FRIZZLED-2"/>
    <property type="match status" value="1"/>
</dbReference>
<dbReference type="GO" id="GO:0060070">
    <property type="term" value="P:canonical Wnt signaling pathway"/>
    <property type="evidence" value="ECO:0007669"/>
    <property type="project" value="TreeGrafter"/>
</dbReference>
<dbReference type="PANTHER" id="PTHR11309">
    <property type="entry name" value="FRIZZLED"/>
    <property type="match status" value="1"/>
</dbReference>
<feature type="disulfide bond" evidence="3">
    <location>
        <begin position="689"/>
        <end position="750"/>
    </location>
</feature>
<feature type="disulfide bond" evidence="3">
    <location>
        <begin position="435"/>
        <end position="496"/>
    </location>
</feature>
<feature type="disulfide bond" evidence="3">
    <location>
        <begin position="821"/>
        <end position="867"/>
    </location>
</feature>
<evidence type="ECO:0000256" key="4">
    <source>
        <dbReference type="SAM" id="SignalP"/>
    </source>
</evidence>
<sequence>MMKTFKLLSLVNCATILLFGNQCLANVFKKKTSEFFDLETGECEAVRIPMCSGLEYNHTVYPNLLGHKTQEEAAKEILWYKPLLDLNCSENLVYFLCSLYAPVCTILSITIPPCQHLCLSVKIECETEMRRIGYNWSDLFNCSNLPISSNQICVMKSTPSERKTIAIEQDNQENSGLSPKCEAIEIPMCQSMPYNTTVMPNILGHNNQNEAGLAINMFYPLVKAGCSPDLKHFLCSVYIPNCGKGSNPAPPSRNMCMSARSGCEELMNRFEFYWPEYLECNLFQLNEHIHSNGVLSINEAVHDTSSNCEDITVQLCKDLPYNRTIMPNSLGHRSQEEAGLEVHQFFPLVKYQCSPDFQLLLCHVYVPECGRTLESISPTKTLCESAKSGCESIMNKFGFSWPSSLNCELFPSVENETGDPLPQSVESANKDMHICEPINIPMCKDLPYNATSMPNLLGHRSQEDAGMELHQFFPLVKVQCSPDLKLFLCSVYVPVCGSTSTSISPTKSLCESAKSGCESLMNRFGFSWPSSLNCDLFPSLVKETERSSQQSIASINRNMHICEPIHISLCQDLPYNATSMPNLLGHSSQEEAGLEVHQFFPLVKYQCSPDLKLFLCSVYTPSCDTDVNHLPPSRNMCLSARSGCDELMNRYGFVWPERLECNLFQLEVDVRNTIAPHINENAHDTTTNCEEITIPMCKDLPYNSTVMPNSLGHNSQEEAGLEVHQFWPLVEIGCSPAMKLFLCSLYAPKCSSGSNVILPSRSVCTSAKTGCENIMRQYGFSWPKKMQCDLFPSDIKVPLGPNDIDPISRNDNCEMVTVEKCKNLHYNYTFLPNAYGHNTQSDIQLNIEEMYSILSKRCSINILVYLCGALLPSCDSGMVPIYPCKQACQSIKNMCPLPKNSIAFPLPSILDCKDLPENGTCLNILIAP</sequence>
<dbReference type="GO" id="GO:0005886">
    <property type="term" value="C:plasma membrane"/>
    <property type="evidence" value="ECO:0007669"/>
    <property type="project" value="TreeGrafter"/>
</dbReference>
<feature type="signal peptide" evidence="4">
    <location>
        <begin position="1"/>
        <end position="25"/>
    </location>
</feature>
<keyword evidence="2 3" id="KW-1015">Disulfide bond</keyword>
<dbReference type="Pfam" id="PF01392">
    <property type="entry name" value="Fz"/>
    <property type="match status" value="7"/>
</dbReference>
<feature type="chain" id="PRO_5043943242" description="FZ domain-containing protein" evidence="4">
    <location>
        <begin position="26"/>
        <end position="928"/>
    </location>
</feature>
<accession>A0AAV2SD20</accession>
<feature type="disulfide bond" evidence="3">
    <location>
        <begin position="637"/>
        <end position="661"/>
    </location>
</feature>
<feature type="disulfide bond" evidence="3">
    <location>
        <begin position="256"/>
        <end position="280"/>
    </location>
</feature>
<feature type="disulfide bond" evidence="3">
    <location>
        <begin position="888"/>
        <end position="912"/>
    </location>
</feature>
<feature type="disulfide bond" evidence="3">
    <location>
        <begin position="308"/>
        <end position="369"/>
    </location>
</feature>
<feature type="domain" description="FZ" evidence="5">
    <location>
        <begin position="176"/>
        <end position="311"/>
    </location>
</feature>
<feature type="disulfide bond" evidence="3">
    <location>
        <begin position="562"/>
        <end position="623"/>
    </location>
</feature>
<dbReference type="GO" id="GO:0035567">
    <property type="term" value="P:non-canonical Wnt signaling pathway"/>
    <property type="evidence" value="ECO:0007669"/>
    <property type="project" value="TreeGrafter"/>
</dbReference>
<organism evidence="6 7">
    <name type="scientific">Meganyctiphanes norvegica</name>
    <name type="common">Northern krill</name>
    <name type="synonym">Thysanopoda norvegica</name>
    <dbReference type="NCBI Taxonomy" id="48144"/>
    <lineage>
        <taxon>Eukaryota</taxon>
        <taxon>Metazoa</taxon>
        <taxon>Ecdysozoa</taxon>
        <taxon>Arthropoda</taxon>
        <taxon>Crustacea</taxon>
        <taxon>Multicrustacea</taxon>
        <taxon>Malacostraca</taxon>
        <taxon>Eumalacostraca</taxon>
        <taxon>Eucarida</taxon>
        <taxon>Euphausiacea</taxon>
        <taxon>Euphausiidae</taxon>
        <taxon>Meganyctiphanes</taxon>
    </lineage>
</organism>
<dbReference type="CDD" id="cd07066">
    <property type="entry name" value="CRD_FZ"/>
    <property type="match status" value="1"/>
</dbReference>
<reference evidence="6 7" key="1">
    <citation type="submission" date="2024-05" db="EMBL/GenBank/DDBJ databases">
        <authorList>
            <person name="Wallberg A."/>
        </authorList>
    </citation>
    <scope>NUCLEOTIDE SEQUENCE [LARGE SCALE GENOMIC DNA]</scope>
</reference>